<dbReference type="Proteomes" id="UP000215616">
    <property type="component" value="Unassembled WGS sequence"/>
</dbReference>
<protein>
    <submittedName>
        <fullName evidence="2">DUF4440 domain-containing protein</fullName>
    </submittedName>
</protein>
<gene>
    <name evidence="2" type="ORF">B7Z12_21695</name>
</gene>
<evidence type="ECO:0000259" key="1">
    <source>
        <dbReference type="Pfam" id="PF14534"/>
    </source>
</evidence>
<feature type="domain" description="DUF4440" evidence="1">
    <location>
        <begin position="7"/>
        <end position="117"/>
    </location>
</feature>
<evidence type="ECO:0000313" key="3">
    <source>
        <dbReference type="Proteomes" id="UP000215616"/>
    </source>
</evidence>
<evidence type="ECO:0000313" key="2">
    <source>
        <dbReference type="EMBL" id="OYW97400.1"/>
    </source>
</evidence>
<dbReference type="EMBL" id="NCDQ01000664">
    <property type="protein sequence ID" value="OYW97400.1"/>
    <property type="molecule type" value="Genomic_DNA"/>
</dbReference>
<dbReference type="InterPro" id="IPR027843">
    <property type="entry name" value="DUF4440"/>
</dbReference>
<proteinExistence type="predicted"/>
<dbReference type="Gene3D" id="3.10.450.50">
    <property type="match status" value="1"/>
</dbReference>
<dbReference type="InterPro" id="IPR032710">
    <property type="entry name" value="NTF2-like_dom_sf"/>
</dbReference>
<accession>A0A258CPD4</accession>
<dbReference type="NCBIfam" id="TIGR02246">
    <property type="entry name" value="SgcJ/EcaC family oxidoreductase"/>
    <property type="match status" value="1"/>
</dbReference>
<sequence length="123" mass="13317">MEKQAVLAALAESTAGWNSGNLDRFIGVYSEDPQASYVTTEGLLRGRKALAGRYSTKYDFANPATRGALSLETLDFRLLDAEHALYIGRYTLAYPDGKMASGPTSLVLQKEAGGWKIIADHSS</sequence>
<dbReference type="SUPFAM" id="SSF54427">
    <property type="entry name" value="NTF2-like"/>
    <property type="match status" value="1"/>
</dbReference>
<organism evidence="2 3">
    <name type="scientific">Caulobacter vibrioides</name>
    <name type="common">Caulobacter crescentus</name>
    <dbReference type="NCBI Taxonomy" id="155892"/>
    <lineage>
        <taxon>Bacteria</taxon>
        <taxon>Pseudomonadati</taxon>
        <taxon>Pseudomonadota</taxon>
        <taxon>Alphaproteobacteria</taxon>
        <taxon>Caulobacterales</taxon>
        <taxon>Caulobacteraceae</taxon>
        <taxon>Caulobacter</taxon>
    </lineage>
</organism>
<comment type="caution">
    <text evidence="2">The sequence shown here is derived from an EMBL/GenBank/DDBJ whole genome shotgun (WGS) entry which is preliminary data.</text>
</comment>
<dbReference type="Pfam" id="PF14534">
    <property type="entry name" value="DUF4440"/>
    <property type="match status" value="1"/>
</dbReference>
<dbReference type="InterPro" id="IPR011944">
    <property type="entry name" value="Steroid_delta5-4_isomerase"/>
</dbReference>
<dbReference type="AlphaFoldDB" id="A0A258CPD4"/>
<name>A0A258CPD4_CAUVI</name>
<reference evidence="2 3" key="1">
    <citation type="submission" date="2017-03" db="EMBL/GenBank/DDBJ databases">
        <title>Lifting the veil on microbial sulfur biogeochemistry in mining wastewaters.</title>
        <authorList>
            <person name="Kantor R.S."/>
            <person name="Colenbrander Nelson T."/>
            <person name="Marshall S."/>
            <person name="Bennett D."/>
            <person name="Apte S."/>
            <person name="Camacho D."/>
            <person name="Thomas B.C."/>
            <person name="Warren L.A."/>
            <person name="Banfield J.F."/>
        </authorList>
    </citation>
    <scope>NUCLEOTIDE SEQUENCE [LARGE SCALE GENOMIC DNA]</scope>
    <source>
        <strain evidence="2">32-67-7</strain>
    </source>
</reference>